<dbReference type="Pfam" id="PF00075">
    <property type="entry name" value="RNase_H"/>
    <property type="match status" value="1"/>
</dbReference>
<dbReference type="RefSeq" id="WP_074890229.1">
    <property type="nucleotide sequence ID" value="NZ_FORC01000009.1"/>
</dbReference>
<dbReference type="PROSITE" id="PS50879">
    <property type="entry name" value="RNASE_H_1"/>
    <property type="match status" value="1"/>
</dbReference>
<feature type="binding site" evidence="10">
    <location>
        <position position="78"/>
    </location>
    <ligand>
        <name>Mg(2+)</name>
        <dbReference type="ChEBI" id="CHEBI:18420"/>
        <label>1</label>
    </ligand>
</feature>
<dbReference type="InterPro" id="IPR036397">
    <property type="entry name" value="RNaseH_sf"/>
</dbReference>
<dbReference type="InterPro" id="IPR022892">
    <property type="entry name" value="RNaseHI"/>
</dbReference>
<dbReference type="GO" id="GO:0003676">
    <property type="term" value="F:nucleic acid binding"/>
    <property type="evidence" value="ECO:0007669"/>
    <property type="project" value="InterPro"/>
</dbReference>
<dbReference type="InterPro" id="IPR002156">
    <property type="entry name" value="RNaseH_domain"/>
</dbReference>
<evidence type="ECO:0000256" key="1">
    <source>
        <dbReference type="ARBA" id="ARBA00000077"/>
    </source>
</evidence>
<evidence type="ECO:0000256" key="10">
    <source>
        <dbReference type="HAMAP-Rule" id="MF_00042"/>
    </source>
</evidence>
<dbReference type="EMBL" id="FORC01000009">
    <property type="protein sequence ID" value="SFJ32266.1"/>
    <property type="molecule type" value="Genomic_DNA"/>
</dbReference>
<feature type="binding site" evidence="10">
    <location>
        <position position="142"/>
    </location>
    <ligand>
        <name>Mg(2+)</name>
        <dbReference type="ChEBI" id="CHEBI:18420"/>
        <label>2</label>
    </ligand>
</feature>
<comment type="cofactor">
    <cofactor evidence="10">
        <name>Mg(2+)</name>
        <dbReference type="ChEBI" id="CHEBI:18420"/>
    </cofactor>
    <text evidence="10">Binds 1 Mg(2+) ion per subunit. May bind a second metal ion at a regulatory site, or after substrate binding.</text>
</comment>
<comment type="function">
    <text evidence="10">Endonuclease that specifically degrades the RNA of RNA-DNA hybrids.</text>
</comment>
<dbReference type="NCBIfam" id="NF001236">
    <property type="entry name" value="PRK00203.1"/>
    <property type="match status" value="1"/>
</dbReference>
<organism evidence="12 13">
    <name type="scientific">Phytopseudomonas argentinensis</name>
    <dbReference type="NCBI Taxonomy" id="289370"/>
    <lineage>
        <taxon>Bacteria</taxon>
        <taxon>Pseudomonadati</taxon>
        <taxon>Pseudomonadota</taxon>
        <taxon>Gammaproteobacteria</taxon>
        <taxon>Pseudomonadales</taxon>
        <taxon>Pseudomonadaceae</taxon>
        <taxon>Phytopseudomonas</taxon>
    </lineage>
</organism>
<keyword evidence="8 10" id="KW-0378">Hydrolase</keyword>
<evidence type="ECO:0000256" key="7">
    <source>
        <dbReference type="ARBA" id="ARBA00022759"/>
    </source>
</evidence>
<comment type="subunit">
    <text evidence="3 10">Monomer.</text>
</comment>
<dbReference type="GO" id="GO:0000287">
    <property type="term" value="F:magnesium ion binding"/>
    <property type="evidence" value="ECO:0007669"/>
    <property type="project" value="UniProtKB-UniRule"/>
</dbReference>
<keyword evidence="9 10" id="KW-0460">Magnesium</keyword>
<evidence type="ECO:0000313" key="12">
    <source>
        <dbReference type="EMBL" id="SFJ32266.1"/>
    </source>
</evidence>
<proteinExistence type="inferred from homology"/>
<comment type="similarity">
    <text evidence="2 10">Belongs to the RNase H family.</text>
</comment>
<feature type="binding site" evidence="10">
    <location>
        <position position="11"/>
    </location>
    <ligand>
        <name>Mg(2+)</name>
        <dbReference type="ChEBI" id="CHEBI:18420"/>
        <label>1</label>
    </ligand>
</feature>
<evidence type="ECO:0000256" key="5">
    <source>
        <dbReference type="ARBA" id="ARBA00022722"/>
    </source>
</evidence>
<protein>
    <recommendedName>
        <fullName evidence="4 10">Ribonuclease H</fullName>
        <shortName evidence="10">RNase H</shortName>
        <ecNumber evidence="4 10">3.1.26.4</ecNumber>
    </recommendedName>
</protein>
<keyword evidence="7 10" id="KW-0255">Endonuclease</keyword>
<accession>A0A1I3QGF6</accession>
<dbReference type="AlphaFoldDB" id="A0A1I3QGF6"/>
<evidence type="ECO:0000313" key="13">
    <source>
        <dbReference type="Proteomes" id="UP000183018"/>
    </source>
</evidence>
<reference evidence="13" key="1">
    <citation type="submission" date="2016-10" db="EMBL/GenBank/DDBJ databases">
        <authorList>
            <person name="Varghese N."/>
            <person name="Submissions S."/>
        </authorList>
    </citation>
    <scope>NUCLEOTIDE SEQUENCE [LARGE SCALE GENOMIC DNA]</scope>
    <source>
        <strain evidence="13">LMG 22563</strain>
    </source>
</reference>
<comment type="catalytic activity">
    <reaction evidence="1 10">
        <text>Endonucleolytic cleavage to 5'-phosphomonoester.</text>
        <dbReference type="EC" id="3.1.26.4"/>
    </reaction>
</comment>
<gene>
    <name evidence="10" type="primary">rnhA</name>
    <name evidence="12" type="ORF">SAMN05216602_4746</name>
</gene>
<dbReference type="STRING" id="289370.SAMN05216602_4746"/>
<dbReference type="OrthoDB" id="7845843at2"/>
<keyword evidence="13" id="KW-1185">Reference proteome</keyword>
<dbReference type="Proteomes" id="UP000183018">
    <property type="component" value="Unassembled WGS sequence"/>
</dbReference>
<dbReference type="HAMAP" id="MF_00042">
    <property type="entry name" value="RNase_H"/>
    <property type="match status" value="1"/>
</dbReference>
<evidence type="ECO:0000256" key="9">
    <source>
        <dbReference type="ARBA" id="ARBA00022842"/>
    </source>
</evidence>
<feature type="binding site" evidence="10">
    <location>
        <position position="56"/>
    </location>
    <ligand>
        <name>Mg(2+)</name>
        <dbReference type="ChEBI" id="CHEBI:18420"/>
        <label>1</label>
    </ligand>
</feature>
<comment type="subcellular location">
    <subcellularLocation>
        <location evidence="10">Cytoplasm</location>
    </subcellularLocation>
</comment>
<name>A0A1I3QGF6_9GAMM</name>
<evidence type="ECO:0000259" key="11">
    <source>
        <dbReference type="PROSITE" id="PS50879"/>
    </source>
</evidence>
<evidence type="ECO:0000256" key="4">
    <source>
        <dbReference type="ARBA" id="ARBA00012180"/>
    </source>
</evidence>
<keyword evidence="6 10" id="KW-0479">Metal-binding</keyword>
<evidence type="ECO:0000256" key="8">
    <source>
        <dbReference type="ARBA" id="ARBA00022801"/>
    </source>
</evidence>
<dbReference type="CDD" id="cd09278">
    <property type="entry name" value="RNase_HI_prokaryote_like"/>
    <property type="match status" value="1"/>
</dbReference>
<dbReference type="GO" id="GO:0004523">
    <property type="term" value="F:RNA-DNA hybrid ribonuclease activity"/>
    <property type="evidence" value="ECO:0007669"/>
    <property type="project" value="UniProtKB-UniRule"/>
</dbReference>
<dbReference type="EC" id="3.1.26.4" evidence="4 10"/>
<dbReference type="InterPro" id="IPR050092">
    <property type="entry name" value="RNase_H"/>
</dbReference>
<keyword evidence="5 10" id="KW-0540">Nuclease</keyword>
<evidence type="ECO:0000256" key="2">
    <source>
        <dbReference type="ARBA" id="ARBA00005300"/>
    </source>
</evidence>
<sequence length="167" mass="18177">MNTRTYIAFTDGACLNNGNILARGGWGAVIRNADGETLEIAGPLDDGLHPTNQRAELTAAIESLKAVKTSSAITLVSDSNYVVKGITEWLPGWKSRGWKKSDKKPIENADLWQQLDALLSHHQVSAQWVKGHSGHPDNERADALAARAAEFQRASRQRLPKVVTVVA</sequence>
<dbReference type="PANTHER" id="PTHR10642:SF26">
    <property type="entry name" value="RIBONUCLEASE H1"/>
    <property type="match status" value="1"/>
</dbReference>
<dbReference type="GO" id="GO:0043137">
    <property type="term" value="P:DNA replication, removal of RNA primer"/>
    <property type="evidence" value="ECO:0007669"/>
    <property type="project" value="TreeGrafter"/>
</dbReference>
<feature type="domain" description="RNase H type-1" evidence="11">
    <location>
        <begin position="2"/>
        <end position="150"/>
    </location>
</feature>
<dbReference type="GO" id="GO:0005737">
    <property type="term" value="C:cytoplasm"/>
    <property type="evidence" value="ECO:0007669"/>
    <property type="project" value="UniProtKB-SubCell"/>
</dbReference>
<dbReference type="InterPro" id="IPR012337">
    <property type="entry name" value="RNaseH-like_sf"/>
</dbReference>
<dbReference type="SUPFAM" id="SSF53098">
    <property type="entry name" value="Ribonuclease H-like"/>
    <property type="match status" value="1"/>
</dbReference>
<feature type="binding site" evidence="10">
    <location>
        <position position="11"/>
    </location>
    <ligand>
        <name>Mg(2+)</name>
        <dbReference type="ChEBI" id="CHEBI:18420"/>
        <label>2</label>
    </ligand>
</feature>
<dbReference type="PANTHER" id="PTHR10642">
    <property type="entry name" value="RIBONUCLEASE H1"/>
    <property type="match status" value="1"/>
</dbReference>
<evidence type="ECO:0000256" key="3">
    <source>
        <dbReference type="ARBA" id="ARBA00011245"/>
    </source>
</evidence>
<evidence type="ECO:0000256" key="6">
    <source>
        <dbReference type="ARBA" id="ARBA00022723"/>
    </source>
</evidence>
<dbReference type="Gene3D" id="3.30.420.10">
    <property type="entry name" value="Ribonuclease H-like superfamily/Ribonuclease H"/>
    <property type="match status" value="1"/>
</dbReference>
<keyword evidence="10" id="KW-0963">Cytoplasm</keyword>